<evidence type="ECO:0000313" key="2">
    <source>
        <dbReference type="EMBL" id="SMD66155.1"/>
    </source>
</evidence>
<reference evidence="3" key="1">
    <citation type="submission" date="2017-04" db="EMBL/GenBank/DDBJ databases">
        <authorList>
            <person name="Criscuolo A."/>
        </authorList>
    </citation>
    <scope>NUCLEOTIDE SEQUENCE [LARGE SCALE GENOMIC DNA]</scope>
</reference>
<keyword evidence="1" id="KW-1133">Transmembrane helix</keyword>
<dbReference type="AlphaFoldDB" id="A0A1Y5YU42"/>
<evidence type="ECO:0000313" key="3">
    <source>
        <dbReference type="Proteomes" id="UP000194439"/>
    </source>
</evidence>
<keyword evidence="1" id="KW-0472">Membrane</keyword>
<evidence type="ECO:0000256" key="1">
    <source>
        <dbReference type="SAM" id="Phobius"/>
    </source>
</evidence>
<name>A0A1Y5YU42_9BACI</name>
<keyword evidence="1" id="KW-0812">Transmembrane</keyword>
<dbReference type="Proteomes" id="UP000194439">
    <property type="component" value="Unassembled WGS sequence"/>
</dbReference>
<accession>A0A1Y5YU42</accession>
<gene>
    <name evidence="2" type="ORF">BACERE00185_00105</name>
</gene>
<organism evidence="2 3">
    <name type="scientific">Bacillus mobilis</name>
    <dbReference type="NCBI Taxonomy" id="2026190"/>
    <lineage>
        <taxon>Bacteria</taxon>
        <taxon>Bacillati</taxon>
        <taxon>Bacillota</taxon>
        <taxon>Bacilli</taxon>
        <taxon>Bacillales</taxon>
        <taxon>Bacillaceae</taxon>
        <taxon>Bacillus</taxon>
        <taxon>Bacillus cereus group</taxon>
    </lineage>
</organism>
<proteinExistence type="predicted"/>
<feature type="transmembrane region" description="Helical" evidence="1">
    <location>
        <begin position="12"/>
        <end position="34"/>
    </location>
</feature>
<dbReference type="EMBL" id="FWZD01000018">
    <property type="protein sequence ID" value="SMD66155.1"/>
    <property type="molecule type" value="Genomic_DNA"/>
</dbReference>
<protein>
    <submittedName>
        <fullName evidence="2">Uncharacterized protein</fullName>
    </submittedName>
</protein>
<sequence length="36" mass="3937">MKKGLLSVYEKEVLTGAALFVVAYTFGLLTGLFIKD</sequence>